<feature type="transmembrane region" description="Helical" evidence="1">
    <location>
        <begin position="70"/>
        <end position="88"/>
    </location>
</feature>
<feature type="transmembrane region" description="Helical" evidence="1">
    <location>
        <begin position="36"/>
        <end position="58"/>
    </location>
</feature>
<dbReference type="OrthoDB" id="1452486at2"/>
<organism evidence="2 3">
    <name type="scientific">Chryseobacterium polytrichastri</name>
    <dbReference type="NCBI Taxonomy" id="1302687"/>
    <lineage>
        <taxon>Bacteria</taxon>
        <taxon>Pseudomonadati</taxon>
        <taxon>Bacteroidota</taxon>
        <taxon>Flavobacteriia</taxon>
        <taxon>Flavobacteriales</taxon>
        <taxon>Weeksellaceae</taxon>
        <taxon>Chryseobacterium group</taxon>
        <taxon>Chryseobacterium</taxon>
    </lineage>
</organism>
<name>A0A1M6TA59_9FLAO</name>
<evidence type="ECO:0000313" key="2">
    <source>
        <dbReference type="EMBL" id="SHK53857.1"/>
    </source>
</evidence>
<keyword evidence="1" id="KW-1133">Transmembrane helix</keyword>
<dbReference type="RefSeq" id="WP_073291215.1">
    <property type="nucleotide sequence ID" value="NZ_FRAV01000005.1"/>
</dbReference>
<protein>
    <submittedName>
        <fullName evidence="2">Uncharacterized protein</fullName>
    </submittedName>
</protein>
<accession>A0A1M6TA59</accession>
<keyword evidence="1" id="KW-0472">Membrane</keyword>
<evidence type="ECO:0000313" key="3">
    <source>
        <dbReference type="Proteomes" id="UP000184364"/>
    </source>
</evidence>
<keyword evidence="3" id="KW-1185">Reference proteome</keyword>
<keyword evidence="1" id="KW-0812">Transmembrane</keyword>
<dbReference type="Proteomes" id="UP000184364">
    <property type="component" value="Unassembled WGS sequence"/>
</dbReference>
<proteinExistence type="predicted"/>
<reference evidence="3" key="1">
    <citation type="submission" date="2016-11" db="EMBL/GenBank/DDBJ databases">
        <authorList>
            <person name="Varghese N."/>
            <person name="Submissions S."/>
        </authorList>
    </citation>
    <scope>NUCLEOTIDE SEQUENCE [LARGE SCALE GENOMIC DNA]</scope>
    <source>
        <strain evidence="3">DSM 26899</strain>
    </source>
</reference>
<dbReference type="AlphaFoldDB" id="A0A1M6TA59"/>
<evidence type="ECO:0000256" key="1">
    <source>
        <dbReference type="SAM" id="Phobius"/>
    </source>
</evidence>
<dbReference type="EMBL" id="FRAV01000005">
    <property type="protein sequence ID" value="SHK53857.1"/>
    <property type="molecule type" value="Genomic_DNA"/>
</dbReference>
<gene>
    <name evidence="2" type="ORF">SAMN05444267_100530</name>
</gene>
<sequence length="141" mass="16798">MKKIKRAYYYFYYKIYKSIIYTSEKVGGEFLTDFKAVVALGALEIWFLSSILIYYSILNDIKLTISITDPVIFIPLILVFILNYFAFINTDAWKEYNKEFDQLPEEQNRKGTIIVWVIAIFIMANFFGSAYYLQKYILKMY</sequence>
<feature type="transmembrane region" description="Helical" evidence="1">
    <location>
        <begin position="113"/>
        <end position="133"/>
    </location>
</feature>